<evidence type="ECO:0000313" key="4">
    <source>
        <dbReference type="Proteomes" id="UP001276659"/>
    </source>
</evidence>
<name>A0AAE0DGT6_9LECA</name>
<feature type="region of interest" description="Disordered" evidence="2">
    <location>
        <begin position="98"/>
        <end position="142"/>
    </location>
</feature>
<organism evidence="3 4">
    <name type="scientific">Lepraria neglecta</name>
    <dbReference type="NCBI Taxonomy" id="209136"/>
    <lineage>
        <taxon>Eukaryota</taxon>
        <taxon>Fungi</taxon>
        <taxon>Dikarya</taxon>
        <taxon>Ascomycota</taxon>
        <taxon>Pezizomycotina</taxon>
        <taxon>Lecanoromycetes</taxon>
        <taxon>OSLEUM clade</taxon>
        <taxon>Lecanoromycetidae</taxon>
        <taxon>Lecanorales</taxon>
        <taxon>Lecanorineae</taxon>
        <taxon>Stereocaulaceae</taxon>
        <taxon>Lepraria</taxon>
    </lineage>
</organism>
<reference evidence="3" key="1">
    <citation type="submission" date="2022-11" db="EMBL/GenBank/DDBJ databases">
        <title>Chromosomal genome sequence assembly and mating type (MAT) locus characterization of the leprose asexual lichenized fungus Lepraria neglecta (Nyl.) Erichsen.</title>
        <authorList>
            <person name="Allen J.L."/>
            <person name="Pfeffer B."/>
        </authorList>
    </citation>
    <scope>NUCLEOTIDE SEQUENCE</scope>
    <source>
        <strain evidence="3">Allen 5258</strain>
    </source>
</reference>
<feature type="compositionally biased region" description="Polar residues" evidence="2">
    <location>
        <begin position="107"/>
        <end position="140"/>
    </location>
</feature>
<dbReference type="EMBL" id="JASNWA010000010">
    <property type="protein sequence ID" value="KAK3168730.1"/>
    <property type="molecule type" value="Genomic_DNA"/>
</dbReference>
<gene>
    <name evidence="3" type="ORF">OEA41_005178</name>
</gene>
<comment type="caution">
    <text evidence="3">The sequence shown here is derived from an EMBL/GenBank/DDBJ whole genome shotgun (WGS) entry which is preliminary data.</text>
</comment>
<dbReference type="Proteomes" id="UP001276659">
    <property type="component" value="Unassembled WGS sequence"/>
</dbReference>
<feature type="coiled-coil region" evidence="1">
    <location>
        <begin position="194"/>
        <end position="243"/>
    </location>
</feature>
<proteinExistence type="predicted"/>
<keyword evidence="4" id="KW-1185">Reference proteome</keyword>
<accession>A0AAE0DGT6</accession>
<evidence type="ECO:0000256" key="1">
    <source>
        <dbReference type="SAM" id="Coils"/>
    </source>
</evidence>
<evidence type="ECO:0000313" key="3">
    <source>
        <dbReference type="EMBL" id="KAK3168730.1"/>
    </source>
</evidence>
<dbReference type="AlphaFoldDB" id="A0AAE0DGT6"/>
<sequence>MSDHQSQDQAAAYELEQLQLSRSTEATSVRSRASSVVSSVISTGTKFSISTLPQGTYHIDGVLEGGGSGSGSGANDSHAYMMTTRPGSLYSVRSTATSLPPYESHQNDSSLTLTSQDGHSPSAGGSPNEQPSTPSTSTVDPENLISRHYGNVVRTIDANHQRLLARTIQGHEQELATTRDAIDKVYRKEFKAKDREMEKVREKAAAEIAELEEVKERELDKVREENAKKVEALEAKVRELRVDHEGEVASLQRIAANNAEEMSVMHEKEIEKACNAIEDIWEKRWNDRMKLAAEEGQRRVEKRDEEWLGVLGREHPELVEEIKRAMGFSE</sequence>
<protein>
    <submittedName>
        <fullName evidence="3">Uncharacterized protein</fullName>
    </submittedName>
</protein>
<evidence type="ECO:0000256" key="2">
    <source>
        <dbReference type="SAM" id="MobiDB-lite"/>
    </source>
</evidence>
<keyword evidence="1" id="KW-0175">Coiled coil</keyword>